<protein>
    <submittedName>
        <fullName evidence="1">15715_t:CDS:1</fullName>
    </submittedName>
</protein>
<sequence length="470" mass="54599">NYIQNLEDKDKTCEIFVNKTMEEISKATNKEIYGVLLNKIQAAEAAINNLEIREKECQEFFTEQNIATTNFSINTNQDQLAGSIDNIEEGIVNLTENVSEIKEDIKKIAVMLKGFEDFNDALKKDIIEKPLNLHNFSRTEEERGNTRKWIRNSDNYEAAFTEMNSLLEGFYFEISMLKRLQESHDIIQFFGMVENERLSKTYLVTEWSKYDTYNILHHDVRSANIMIDSYKHAKLANCSMSRRFANASKNLKNVIDASRYKTPEKIKYSNYKYDSRYEITETDLPFSNIETHIIETEILKTPLPLTFRNDVPEKWKKLLFKEYFSNLKSLSENSDTSTNKKTPPTLASFIRSIMPIEEAIKQHSLKDEDRLKQTANLFKEAADEGDMMKAQIQYASYLCNVLALDICLTIFMLLDWTGLGHMSSPICPIYVDLYITQYPLSNTFWSNGLDWTGQMWSNVYVQYPSPTLPV</sequence>
<feature type="non-terminal residue" evidence="1">
    <location>
        <position position="1"/>
    </location>
</feature>
<evidence type="ECO:0000313" key="2">
    <source>
        <dbReference type="Proteomes" id="UP000789920"/>
    </source>
</evidence>
<comment type="caution">
    <text evidence="1">The sequence shown here is derived from an EMBL/GenBank/DDBJ whole genome shotgun (WGS) entry which is preliminary data.</text>
</comment>
<dbReference type="EMBL" id="CAJVQC010026535">
    <property type="protein sequence ID" value="CAG8733426.1"/>
    <property type="molecule type" value="Genomic_DNA"/>
</dbReference>
<evidence type="ECO:0000313" key="1">
    <source>
        <dbReference type="EMBL" id="CAG8733426.1"/>
    </source>
</evidence>
<gene>
    <name evidence="1" type="ORF">RPERSI_LOCUS12397</name>
</gene>
<accession>A0ACA9Q4H6</accession>
<dbReference type="Proteomes" id="UP000789920">
    <property type="component" value="Unassembled WGS sequence"/>
</dbReference>
<keyword evidence="2" id="KW-1185">Reference proteome</keyword>
<feature type="non-terminal residue" evidence="1">
    <location>
        <position position="470"/>
    </location>
</feature>
<organism evidence="1 2">
    <name type="scientific">Racocetra persica</name>
    <dbReference type="NCBI Taxonomy" id="160502"/>
    <lineage>
        <taxon>Eukaryota</taxon>
        <taxon>Fungi</taxon>
        <taxon>Fungi incertae sedis</taxon>
        <taxon>Mucoromycota</taxon>
        <taxon>Glomeromycotina</taxon>
        <taxon>Glomeromycetes</taxon>
        <taxon>Diversisporales</taxon>
        <taxon>Gigasporaceae</taxon>
        <taxon>Racocetra</taxon>
    </lineage>
</organism>
<reference evidence="1" key="1">
    <citation type="submission" date="2021-06" db="EMBL/GenBank/DDBJ databases">
        <authorList>
            <person name="Kallberg Y."/>
            <person name="Tangrot J."/>
            <person name="Rosling A."/>
        </authorList>
    </citation>
    <scope>NUCLEOTIDE SEQUENCE</scope>
    <source>
        <strain evidence="1">MA461A</strain>
    </source>
</reference>
<name>A0ACA9Q4H6_9GLOM</name>
<proteinExistence type="predicted"/>